<protein>
    <recommendedName>
        <fullName evidence="7 18">3-isopropylmalate dehydratase</fullName>
        <ecNumber evidence="6 18">4.2.1.33</ecNumber>
    </recommendedName>
    <alternativeName>
        <fullName evidence="16 18">Alpha-IPM isomerase</fullName>
    </alternativeName>
    <alternativeName>
        <fullName evidence="17 18">Isopropylmalate isomerase</fullName>
    </alternativeName>
</protein>
<evidence type="ECO:0000256" key="15">
    <source>
        <dbReference type="ARBA" id="ARBA00023304"/>
    </source>
</evidence>
<dbReference type="PRINTS" id="PR00415">
    <property type="entry name" value="ACONITASE"/>
</dbReference>
<sequence>MPAADKKPKTLYDKVVDAHIVNEQEDGTILLYIDRHLVHEVTSPQAFEGLKNASRKVRRPDCTLVTVDHNIPTSSRKNFKNVDAFIEENDSRIQCSTLEDNVKDFNLTYFGMGDKRQGIVHIIGPEQGFTLPGTTVVCGDSHTSTHGAFGSLAFGIGTSEVEHVLATQTLISRRSKNMRIQVDGELPPGVTSKDVVLHIIGVIGTAGGTGAVIEFCGSVIRGLSMEARMSMCNMSIEAGARAGMIAPDEITFEYLKGRPLAPKYNSAQWKKAVNYWSSLKSDDDAVYDKTVLLDGKDIIPTISWGTSPQDVAPINGVVPGPDDFEDENRKTSCKRALEYMGLEAGMPLKDVQVDKVFIGSCTNARIEDLRAAAKVVNGKKIASNIKRAMIVPGSGLVKQQAEVEGLDKIFTDAGFEWREAGCSMCLGMNPDILSPQERCASTSNRNFEGRQGAGGRTHLMSPAMAATAAIVGKLADVREHVVASPVLGKAQPKVDVEQTHEEPESEEEFDRIMDLPADNEPHTNTSVGGASTSTGLPKFHTLKGIAAPLDRANVDTDAIIPKQFLKTIKRTGLGSAAFYELRYHPDNTEKPEFILNQGIYRKSNILVVTGPNFGCGSSREHAPWALLDFGIKCIIAPSFADIFFNNTFKNGMLPVVVSDEALLTKIADEARAGRELEIDLPNQQVKDAQGNKLADFEVDGFRKHCLINGLDDIGLTLQLEDKIRTFETKRTLETPWLDGSAYLKRGSRGATMVEAAPTPKTNRGDLKNEPLEW</sequence>
<keyword evidence="11" id="KW-0479">Metal-binding</keyword>
<feature type="domain" description="Aconitase/3-isopropylmalate dehydratase large subunit alpha/beta/alpha" evidence="20">
    <location>
        <begin position="13"/>
        <end position="472"/>
    </location>
</feature>
<keyword evidence="8 18" id="KW-0432">Leucine biosynthesis</keyword>
<dbReference type="GeneID" id="63696321"/>
<dbReference type="NCBIfam" id="NF004016">
    <property type="entry name" value="PRK05478.1"/>
    <property type="match status" value="1"/>
</dbReference>
<dbReference type="InterPro" id="IPR012235">
    <property type="entry name" value="3-IsopropMal_deHydtase_ssu/lsu"/>
</dbReference>
<evidence type="ECO:0000256" key="3">
    <source>
        <dbReference type="ARBA" id="ARBA00002695"/>
    </source>
</evidence>
<dbReference type="GO" id="GO:0009316">
    <property type="term" value="C:3-isopropylmalate dehydratase complex"/>
    <property type="evidence" value="ECO:0007669"/>
    <property type="project" value="InterPro"/>
</dbReference>
<comment type="cofactor">
    <cofactor evidence="2">
        <name>[4Fe-4S] cluster</name>
        <dbReference type="ChEBI" id="CHEBI:49883"/>
    </cofactor>
</comment>
<evidence type="ECO:0000256" key="8">
    <source>
        <dbReference type="ARBA" id="ARBA00022430"/>
    </source>
</evidence>
<dbReference type="GO" id="GO:0051539">
    <property type="term" value="F:4 iron, 4 sulfur cluster binding"/>
    <property type="evidence" value="ECO:0007669"/>
    <property type="project" value="UniProtKB-KW"/>
</dbReference>
<dbReference type="UniPathway" id="UPA00048">
    <property type="reaction ID" value="UER00071"/>
</dbReference>
<dbReference type="InterPro" id="IPR004430">
    <property type="entry name" value="3-IsopropMal_deHydase_lsu"/>
</dbReference>
<dbReference type="PROSITE" id="PS00450">
    <property type="entry name" value="ACONITASE_1"/>
    <property type="match status" value="1"/>
</dbReference>
<keyword evidence="10 18" id="KW-0028">Amino-acid biosynthesis</keyword>
<dbReference type="InterPro" id="IPR015931">
    <property type="entry name" value="Acnase/IPM_dHydase_lsu_aba_1/3"/>
</dbReference>
<dbReference type="CDD" id="cd01583">
    <property type="entry name" value="IPMI"/>
    <property type="match status" value="1"/>
</dbReference>
<dbReference type="PANTHER" id="PTHR43822">
    <property type="entry name" value="HOMOACONITASE, MITOCHONDRIAL-RELATED"/>
    <property type="match status" value="1"/>
</dbReference>
<keyword evidence="9" id="KW-0004">4Fe-4S</keyword>
<dbReference type="InterPro" id="IPR000573">
    <property type="entry name" value="AconitaseA/IPMdHydase_ssu_swvl"/>
</dbReference>
<keyword evidence="23" id="KW-1185">Reference proteome</keyword>
<dbReference type="PIRSF" id="PIRSF001418">
    <property type="entry name" value="ACN"/>
    <property type="match status" value="1"/>
</dbReference>
<dbReference type="NCBIfam" id="NF002458">
    <property type="entry name" value="PRK01641.1"/>
    <property type="match status" value="1"/>
</dbReference>
<evidence type="ECO:0000256" key="17">
    <source>
        <dbReference type="ARBA" id="ARBA00033368"/>
    </source>
</evidence>
<dbReference type="STRING" id="1388766.A0A017SMW5"/>
<evidence type="ECO:0000256" key="16">
    <source>
        <dbReference type="ARBA" id="ARBA00031631"/>
    </source>
</evidence>
<dbReference type="Gene3D" id="3.30.499.10">
    <property type="entry name" value="Aconitase, domain 3"/>
    <property type="match status" value="2"/>
</dbReference>
<keyword evidence="15 18" id="KW-0100">Branched-chain amino acid biosynthesis</keyword>
<dbReference type="GO" id="GO:0046872">
    <property type="term" value="F:metal ion binding"/>
    <property type="evidence" value="ECO:0007669"/>
    <property type="project" value="UniProtKB-KW"/>
</dbReference>
<dbReference type="InterPro" id="IPR033940">
    <property type="entry name" value="IPMI_Swivel"/>
</dbReference>
<keyword evidence="13" id="KW-0411">Iron-sulfur</keyword>
<dbReference type="OrthoDB" id="2279155at2759"/>
<dbReference type="InterPro" id="IPR018136">
    <property type="entry name" value="Aconitase_4Fe-4S_BS"/>
</dbReference>
<evidence type="ECO:0000256" key="19">
    <source>
        <dbReference type="SAM" id="MobiDB-lite"/>
    </source>
</evidence>
<dbReference type="GO" id="GO:0009098">
    <property type="term" value="P:L-leucine biosynthetic process"/>
    <property type="evidence" value="ECO:0007669"/>
    <property type="project" value="UniProtKB-UniPathway"/>
</dbReference>
<dbReference type="SUPFAM" id="SSF52016">
    <property type="entry name" value="LeuD/IlvD-like"/>
    <property type="match status" value="1"/>
</dbReference>
<dbReference type="CDD" id="cd01577">
    <property type="entry name" value="IPMI_Swivel"/>
    <property type="match status" value="1"/>
</dbReference>
<dbReference type="NCBIfam" id="TIGR00171">
    <property type="entry name" value="leuD"/>
    <property type="match status" value="1"/>
</dbReference>
<evidence type="ECO:0000256" key="13">
    <source>
        <dbReference type="ARBA" id="ARBA00023014"/>
    </source>
</evidence>
<accession>A0A017SMW5</accession>
<feature type="domain" description="Aconitase A/isopropylmalate dehydratase small subunit swivel" evidence="21">
    <location>
        <begin position="537"/>
        <end position="659"/>
    </location>
</feature>
<dbReference type="InterPro" id="IPR001030">
    <property type="entry name" value="Acoase/IPM_deHydtase_lsu_aba"/>
</dbReference>
<dbReference type="FunFam" id="3.30.499.10:FF:000023">
    <property type="entry name" value="3-isopropylmalate dehydratase"/>
    <property type="match status" value="1"/>
</dbReference>
<comment type="similarity">
    <text evidence="5 18">Belongs to the aconitase/IPM isomerase family.</text>
</comment>
<comment type="catalytic activity">
    <reaction evidence="1 18">
        <text>(2R,3S)-3-isopropylmalate = (2S)-2-isopropylmalate</text>
        <dbReference type="Rhea" id="RHEA:32287"/>
        <dbReference type="ChEBI" id="CHEBI:1178"/>
        <dbReference type="ChEBI" id="CHEBI:35121"/>
        <dbReference type="EC" id="4.2.1.33"/>
    </reaction>
</comment>
<evidence type="ECO:0000256" key="2">
    <source>
        <dbReference type="ARBA" id="ARBA00001966"/>
    </source>
</evidence>
<evidence type="ECO:0000256" key="5">
    <source>
        <dbReference type="ARBA" id="ARBA00007185"/>
    </source>
</evidence>
<feature type="compositionally biased region" description="Basic and acidic residues" evidence="19">
    <location>
        <begin position="762"/>
        <end position="773"/>
    </location>
</feature>
<dbReference type="GO" id="GO:0003861">
    <property type="term" value="F:3-isopropylmalate dehydratase activity"/>
    <property type="evidence" value="ECO:0007669"/>
    <property type="project" value="UniProtKB-EC"/>
</dbReference>
<dbReference type="HAMAP" id="MF_01031">
    <property type="entry name" value="LeuD_type1"/>
    <property type="match status" value="1"/>
</dbReference>
<dbReference type="InterPro" id="IPR036008">
    <property type="entry name" value="Aconitase_4Fe-4S_dom"/>
</dbReference>
<dbReference type="InterPro" id="IPR015928">
    <property type="entry name" value="Aconitase/3IPM_dehydase_swvl"/>
</dbReference>
<keyword evidence="14 18" id="KW-0456">Lyase</keyword>
<dbReference type="SUPFAM" id="SSF53732">
    <property type="entry name" value="Aconitase iron-sulfur domain"/>
    <property type="match status" value="1"/>
</dbReference>
<dbReference type="InterPro" id="IPR004431">
    <property type="entry name" value="3-IsopropMal_deHydase_ssu"/>
</dbReference>
<dbReference type="NCBIfam" id="TIGR00170">
    <property type="entry name" value="leuC"/>
    <property type="match status" value="1"/>
</dbReference>
<dbReference type="FunFam" id="3.20.19.10:FF:000003">
    <property type="entry name" value="3-isopropylmalate dehydratase small subunit"/>
    <property type="match status" value="1"/>
</dbReference>
<dbReference type="Pfam" id="PF00330">
    <property type="entry name" value="Aconitase"/>
    <property type="match status" value="1"/>
</dbReference>
<dbReference type="AlphaFoldDB" id="A0A017SMW5"/>
<comment type="pathway">
    <text evidence="4 18">Amino-acid biosynthesis; L-leucine biosynthesis; L-leucine from 3-methyl-2-oxobutanoate: step 2/4.</text>
</comment>
<keyword evidence="12" id="KW-0408">Iron</keyword>
<evidence type="ECO:0000256" key="10">
    <source>
        <dbReference type="ARBA" id="ARBA00022605"/>
    </source>
</evidence>
<reference evidence="23" key="1">
    <citation type="journal article" date="2014" name="Nat. Commun.">
        <title>Genomic adaptations of the halophilic Dead Sea filamentous fungus Eurotium rubrum.</title>
        <authorList>
            <person name="Kis-Papo T."/>
            <person name="Weig A.R."/>
            <person name="Riley R."/>
            <person name="Persoh D."/>
            <person name="Salamov A."/>
            <person name="Sun H."/>
            <person name="Lipzen A."/>
            <person name="Wasser S.P."/>
            <person name="Rambold G."/>
            <person name="Grigoriev I.V."/>
            <person name="Nevo E."/>
        </authorList>
    </citation>
    <scope>NUCLEOTIDE SEQUENCE [LARGE SCALE GENOMIC DNA]</scope>
    <source>
        <strain evidence="23">CBS 135680</strain>
    </source>
</reference>
<evidence type="ECO:0000313" key="22">
    <source>
        <dbReference type="EMBL" id="EYE97585.1"/>
    </source>
</evidence>
<dbReference type="InterPro" id="IPR050067">
    <property type="entry name" value="IPM_dehydratase_rel_enz"/>
</dbReference>
<evidence type="ECO:0000259" key="20">
    <source>
        <dbReference type="Pfam" id="PF00330"/>
    </source>
</evidence>
<proteinExistence type="inferred from homology"/>
<organism evidence="22 23">
    <name type="scientific">Aspergillus ruber (strain CBS 135680)</name>
    <dbReference type="NCBI Taxonomy" id="1388766"/>
    <lineage>
        <taxon>Eukaryota</taxon>
        <taxon>Fungi</taxon>
        <taxon>Dikarya</taxon>
        <taxon>Ascomycota</taxon>
        <taxon>Pezizomycotina</taxon>
        <taxon>Eurotiomycetes</taxon>
        <taxon>Eurotiomycetidae</taxon>
        <taxon>Eurotiales</taxon>
        <taxon>Aspergillaceae</taxon>
        <taxon>Aspergillus</taxon>
        <taxon>Aspergillus subgen. Aspergillus</taxon>
    </lineage>
</organism>
<dbReference type="Gene3D" id="3.20.19.10">
    <property type="entry name" value="Aconitase, domain 4"/>
    <property type="match status" value="1"/>
</dbReference>
<dbReference type="HOGENOM" id="CLU_006714_0_1_1"/>
<evidence type="ECO:0000256" key="7">
    <source>
        <dbReference type="ARBA" id="ARBA00014371"/>
    </source>
</evidence>
<name>A0A017SMW5_ASPRC</name>
<evidence type="ECO:0000256" key="14">
    <source>
        <dbReference type="ARBA" id="ARBA00023239"/>
    </source>
</evidence>
<evidence type="ECO:0000256" key="18">
    <source>
        <dbReference type="PIRNR" id="PIRNR001418"/>
    </source>
</evidence>
<evidence type="ECO:0000256" key="9">
    <source>
        <dbReference type="ARBA" id="ARBA00022485"/>
    </source>
</evidence>
<dbReference type="EMBL" id="KK088415">
    <property type="protein sequence ID" value="EYE97585.1"/>
    <property type="molecule type" value="Genomic_DNA"/>
</dbReference>
<dbReference type="NCBIfam" id="NF009116">
    <property type="entry name" value="PRK12466.1"/>
    <property type="match status" value="1"/>
</dbReference>
<dbReference type="HAMAP" id="MF_01026">
    <property type="entry name" value="LeuC_type1"/>
    <property type="match status" value="1"/>
</dbReference>
<evidence type="ECO:0000256" key="11">
    <source>
        <dbReference type="ARBA" id="ARBA00022723"/>
    </source>
</evidence>
<dbReference type="Proteomes" id="UP000019804">
    <property type="component" value="Unassembled WGS sequence"/>
</dbReference>
<evidence type="ECO:0000259" key="21">
    <source>
        <dbReference type="Pfam" id="PF00694"/>
    </source>
</evidence>
<evidence type="ECO:0000256" key="6">
    <source>
        <dbReference type="ARBA" id="ARBA00011998"/>
    </source>
</evidence>
<comment type="function">
    <text evidence="3 18">Catalyzes the isomerization between 2-isopropylmalate and 3-isopropylmalate, via the formation of 2-isopropylmaleate.</text>
</comment>
<feature type="region of interest" description="Disordered" evidence="19">
    <location>
        <begin position="748"/>
        <end position="773"/>
    </location>
</feature>
<evidence type="ECO:0000256" key="12">
    <source>
        <dbReference type="ARBA" id="ARBA00023004"/>
    </source>
</evidence>
<gene>
    <name evidence="22" type="ORF">EURHEDRAFT_409808</name>
</gene>
<dbReference type="InterPro" id="IPR033941">
    <property type="entry name" value="IPMI_cat"/>
</dbReference>
<dbReference type="FunFam" id="3.30.499.10:FF:000006">
    <property type="entry name" value="3-isopropylmalate dehydratase large subunit"/>
    <property type="match status" value="1"/>
</dbReference>
<dbReference type="RefSeq" id="XP_040641273.1">
    <property type="nucleotide sequence ID" value="XM_040781197.1"/>
</dbReference>
<evidence type="ECO:0000313" key="23">
    <source>
        <dbReference type="Proteomes" id="UP000019804"/>
    </source>
</evidence>
<evidence type="ECO:0000256" key="4">
    <source>
        <dbReference type="ARBA" id="ARBA00004729"/>
    </source>
</evidence>
<dbReference type="Pfam" id="PF00694">
    <property type="entry name" value="Aconitase_C"/>
    <property type="match status" value="1"/>
</dbReference>
<evidence type="ECO:0000256" key="1">
    <source>
        <dbReference type="ARBA" id="ARBA00000491"/>
    </source>
</evidence>
<dbReference type="PANTHER" id="PTHR43822:SF9">
    <property type="entry name" value="3-ISOPROPYLMALATE DEHYDRATASE"/>
    <property type="match status" value="1"/>
</dbReference>
<dbReference type="PROSITE" id="PS01244">
    <property type="entry name" value="ACONITASE_2"/>
    <property type="match status" value="1"/>
</dbReference>
<dbReference type="EC" id="4.2.1.33" evidence="6 18"/>